<evidence type="ECO:0000313" key="3">
    <source>
        <dbReference type="Proteomes" id="UP000232455"/>
    </source>
</evidence>
<evidence type="ECO:0000313" key="2">
    <source>
        <dbReference type="EMBL" id="PKA70459.1"/>
    </source>
</evidence>
<dbReference type="Pfam" id="PF11726">
    <property type="entry name" value="YagK_YfjJ_C"/>
    <property type="match status" value="1"/>
</dbReference>
<dbReference type="InterPro" id="IPR057271">
    <property type="entry name" value="YagK_YfjJ_C"/>
</dbReference>
<organism evidence="2 3">
    <name type="scientific">Pseudomonas baetica</name>
    <dbReference type="NCBI Taxonomy" id="674054"/>
    <lineage>
        <taxon>Bacteria</taxon>
        <taxon>Pseudomonadati</taxon>
        <taxon>Pseudomonadota</taxon>
        <taxon>Gammaproteobacteria</taxon>
        <taxon>Pseudomonadales</taxon>
        <taxon>Pseudomonadaceae</taxon>
        <taxon>Pseudomonas</taxon>
    </lineage>
</organism>
<gene>
    <name evidence="2" type="ORF">ATI02_3365</name>
</gene>
<accession>A0ABX4Q0Y4</accession>
<evidence type="ECO:0000259" key="1">
    <source>
        <dbReference type="Pfam" id="PF11726"/>
    </source>
</evidence>
<proteinExistence type="predicted"/>
<protein>
    <submittedName>
        <fullName evidence="2">Uncharacterized protein DUF3296</fullName>
    </submittedName>
</protein>
<keyword evidence="3" id="KW-1185">Reference proteome</keyword>
<feature type="domain" description="YagK/YfjJ C-terminal" evidence="1">
    <location>
        <begin position="43"/>
        <end position="196"/>
    </location>
</feature>
<reference evidence="2 3" key="1">
    <citation type="submission" date="2017-11" db="EMBL/GenBank/DDBJ databases">
        <title>Genome sequencing of a diverse group of Pseudomonas species.</title>
        <authorList>
            <person name="Loper J."/>
        </authorList>
    </citation>
    <scope>NUCLEOTIDE SEQUENCE [LARGE SCALE GENOMIC DNA]</scope>
    <source>
        <strain evidence="2 3">LMG 25716</strain>
    </source>
</reference>
<sequence>MKMKISFSDTFKGIKVNADKDKGYGLYPVILDRMYTQIANLQEYHSRVTVVRLDLHFPEGHVNNNKLENSKLSRYIKKCKADLGSNSWGNHKRFVHGWVKEVGEFGKPHYHLFFAFQTLQRNLGLISGDGHSGVWRLLENRWIELTGGTVHFTKQHRLTRGDHNAFANCFHHLSYLAKIRDKQFGTGESHRRFGFSKLLAKCKESTVLEEMMAA</sequence>
<dbReference type="Proteomes" id="UP000232455">
    <property type="component" value="Unassembled WGS sequence"/>
</dbReference>
<comment type="caution">
    <text evidence="2">The sequence shown here is derived from an EMBL/GenBank/DDBJ whole genome shotgun (WGS) entry which is preliminary data.</text>
</comment>
<name>A0ABX4Q0Y4_9PSED</name>
<dbReference type="EMBL" id="PHHE01000001">
    <property type="protein sequence ID" value="PKA70459.1"/>
    <property type="molecule type" value="Genomic_DNA"/>
</dbReference>